<sequence>EKYAEALADFERIERSPKVNNVNSNVKILRNRGLAYKELYRFKEALMDLTNALAIESKSTTYRHRSQVYFTLKQMELSMKDANRALELDPHDSIAEELRNKIFSRSKQFDKALNGLNKALKVNPQNSNALTERGGVFLLMERYDEALRDLNLAIKYQPQNFMALLIRSKVNRIQGNYNLSLADLCEAIKVAPHNSRLYRNRGKVYTLLNEFDKAVADLDRSMSMENESHVSALKYRGISYSKLGRYREAIVDFNEVLKKKPSNPKIYYNRGETYYLLSELELALHDLNKSLEYEEDLKSLKLRSLILERMKEFERSRVDVDRILAAEPNNTPMLAKRAELNERLKKFQDCINDLSNIIKLVPQDAQALKFRGRMLVKMCRYEEALKDFNKLLEVDGNDVEVIGLRAEVDQRLGNHEKALNDLKDGIDNKPGDKRWLLVVRGGILREQGKFEDALYDLNAAICIPPPETQFDLEDGNNKNVARFEIINENNQIVDGSSSLGTSEEAKVRAMALCYRGAIMRKLGKTDDALDDLNKALSIDPYISLALCERSSILRDNDKYDEAWGDLEMVLNNYDDFDE</sequence>
<dbReference type="Proteomes" id="UP000789525">
    <property type="component" value="Unassembled WGS sequence"/>
</dbReference>
<protein>
    <submittedName>
        <fullName evidence="1">3259_t:CDS:1</fullName>
    </submittedName>
</protein>
<name>A0ACA9L5A0_9GLOM</name>
<dbReference type="EMBL" id="CAJVPT010004314">
    <property type="protein sequence ID" value="CAG8506535.1"/>
    <property type="molecule type" value="Genomic_DNA"/>
</dbReference>
<accession>A0ACA9L5A0</accession>
<proteinExistence type="predicted"/>
<evidence type="ECO:0000313" key="2">
    <source>
        <dbReference type="Proteomes" id="UP000789525"/>
    </source>
</evidence>
<reference evidence="1" key="1">
    <citation type="submission" date="2021-06" db="EMBL/GenBank/DDBJ databases">
        <authorList>
            <person name="Kallberg Y."/>
            <person name="Tangrot J."/>
            <person name="Rosling A."/>
        </authorList>
    </citation>
    <scope>NUCLEOTIDE SEQUENCE</scope>
    <source>
        <strain evidence="1">CL356</strain>
    </source>
</reference>
<evidence type="ECO:0000313" key="1">
    <source>
        <dbReference type="EMBL" id="CAG8506535.1"/>
    </source>
</evidence>
<organism evidence="1 2">
    <name type="scientific">Acaulospora colombiana</name>
    <dbReference type="NCBI Taxonomy" id="27376"/>
    <lineage>
        <taxon>Eukaryota</taxon>
        <taxon>Fungi</taxon>
        <taxon>Fungi incertae sedis</taxon>
        <taxon>Mucoromycota</taxon>
        <taxon>Glomeromycotina</taxon>
        <taxon>Glomeromycetes</taxon>
        <taxon>Diversisporales</taxon>
        <taxon>Acaulosporaceae</taxon>
        <taxon>Acaulospora</taxon>
    </lineage>
</organism>
<keyword evidence="2" id="KW-1185">Reference proteome</keyword>
<comment type="caution">
    <text evidence="1">The sequence shown here is derived from an EMBL/GenBank/DDBJ whole genome shotgun (WGS) entry which is preliminary data.</text>
</comment>
<feature type="non-terminal residue" evidence="1">
    <location>
        <position position="1"/>
    </location>
</feature>
<gene>
    <name evidence="1" type="ORF">ACOLOM_LOCUS3030</name>
</gene>